<dbReference type="Proteomes" id="UP000078354">
    <property type="component" value="Chromosome"/>
</dbReference>
<evidence type="ECO:0000313" key="2">
    <source>
        <dbReference type="Proteomes" id="UP000078354"/>
    </source>
</evidence>
<dbReference type="EMBL" id="CP014870">
    <property type="protein sequence ID" value="ANJ54851.1"/>
    <property type="molecule type" value="Genomic_DNA"/>
</dbReference>
<evidence type="ECO:0000313" key="1">
    <source>
        <dbReference type="EMBL" id="ANJ54851.1"/>
    </source>
</evidence>
<reference evidence="1 2" key="1">
    <citation type="journal article" date="2018" name="Syst. Appl. Microbiol.">
        <title>Pseudomonas silesiensis sp. nov. strain A3T isolated from a biological pesticide sewage treatment plant and analysis of the complete genome sequence.</title>
        <authorList>
            <person name="Kaminski M.A."/>
            <person name="Furmanczyk E.M."/>
            <person name="Sobczak A."/>
            <person name="Dziembowski A."/>
            <person name="Lipinski L."/>
        </authorList>
    </citation>
    <scope>NUCLEOTIDE SEQUENCE [LARGE SCALE GENOMIC DNA]</scope>
    <source>
        <strain evidence="1 2">A3</strain>
    </source>
</reference>
<evidence type="ECO:0008006" key="3">
    <source>
        <dbReference type="Google" id="ProtNLM"/>
    </source>
</evidence>
<dbReference type="STRING" id="1853130.PMA3_06625"/>
<dbReference type="RefSeq" id="WP_064676410.1">
    <property type="nucleotide sequence ID" value="NZ_CP014870.1"/>
</dbReference>
<name>A0A191YQ51_9PSED</name>
<proteinExistence type="predicted"/>
<gene>
    <name evidence="1" type="ORF">PMA3_06625</name>
</gene>
<dbReference type="OrthoDB" id="7023923at2"/>
<protein>
    <recommendedName>
        <fullName evidence="3">Integrase</fullName>
    </recommendedName>
</protein>
<accession>A0A191YQ51</accession>
<sequence length="734" mass="84397">MEHLWKAKSFEHETVFTSDNIEVECTFQGHLFYSKLKPLCIALDLVFRKYAPTRTRVATSSLRRAIWIFFDFVQGFNLRQPKPLQVKALSDISAEVYNCFQDYLKLNEEPISNAAILKSALNNAALLSEVIPDLLLPYVDKATTLKPRAPLNDDADEALEAAFKKHIDSLYGKIQFRLEVEAALPYTFEEVHSLIVPNLSRSNIFQWVQFCRNGKKFPSDKSLKERLAASPDLELKKISEMENWRQEFYETYAERGEEHRFANPKNPFSNVNLIGFTPDPARVHKTLLGVGYPFEFDLDTIGKKYGTVGINSVSYCVDLVQLLMLRWRQPPRSPKTKPLPTWDDFLTMYYPSMEDMACLVQFIMLQTNWNKETVLALDPDNCEHALTGAMDEQYVVMQSEKNRSQGIGKPYYAPKEIIATSTRSDKYSAWSLFSLANALSTPLTPYDFDYINHGKTTADFNKAFLCIRYFGDWVKKGGRHTSVSNDKAFLQGIKQFLKTHEIYENGERLTGAKDLTPKLRPTWVKRRKQAGDTSHGLLAMFLGHNCPTTTDIHYDNSPYAQAERYARLESELEAILGLLYTGKFDGIVGTPIQEPVNLPFKVFHIPGMERPLWACTNQKNPTWHGAKSRVRPGEKCYVVSKCVFCSRAYMFEDSLPYLMERRIHVVEIMDDQPPSASDYSSELEIEIALIDDILDNWEDDRAIKEAARYQRRNTPLLPRDLNFLQVILEEEDRE</sequence>
<keyword evidence="2" id="KW-1185">Reference proteome</keyword>
<dbReference type="AlphaFoldDB" id="A0A191YQ51"/>
<organism evidence="1 2">
    <name type="scientific">Pseudomonas silesiensis</name>
    <dbReference type="NCBI Taxonomy" id="1853130"/>
    <lineage>
        <taxon>Bacteria</taxon>
        <taxon>Pseudomonadati</taxon>
        <taxon>Pseudomonadota</taxon>
        <taxon>Gammaproteobacteria</taxon>
        <taxon>Pseudomonadales</taxon>
        <taxon>Pseudomonadaceae</taxon>
        <taxon>Pseudomonas</taxon>
    </lineage>
</organism>
<dbReference type="KEGG" id="psil:PMA3_06625"/>